<organism evidence="1 2">
    <name type="scientific">Tolypothrix bouteillei VB521301</name>
    <dbReference type="NCBI Taxonomy" id="1479485"/>
    <lineage>
        <taxon>Bacteria</taxon>
        <taxon>Bacillati</taxon>
        <taxon>Cyanobacteriota</taxon>
        <taxon>Cyanophyceae</taxon>
        <taxon>Nostocales</taxon>
        <taxon>Tolypothrichaceae</taxon>
        <taxon>Tolypothrix</taxon>
    </lineage>
</organism>
<dbReference type="Pfam" id="PF18934">
    <property type="entry name" value="DUF5682"/>
    <property type="match status" value="1"/>
</dbReference>
<dbReference type="OrthoDB" id="9768066at2"/>
<reference evidence="1" key="1">
    <citation type="journal article" date="2015" name="Genome Announc.">
        <title>Draft Genome Sequence of Tolypothrix boutellei Strain VB521301.</title>
        <authorList>
            <person name="Chandrababunaidu M.M."/>
            <person name="Singh D."/>
            <person name="Sen D."/>
            <person name="Bhan S."/>
            <person name="Das S."/>
            <person name="Gupta A."/>
            <person name="Adhikary S.P."/>
            <person name="Tripathy S."/>
        </authorList>
    </citation>
    <scope>NUCLEOTIDE SEQUENCE</scope>
    <source>
        <strain evidence="1">VB521301</strain>
    </source>
</reference>
<comment type="caution">
    <text evidence="1">The sequence shown here is derived from an EMBL/GenBank/DDBJ whole genome shotgun (WGS) entry which is preliminary data.</text>
</comment>
<gene>
    <name evidence="1" type="ORF">DA73_0400009395</name>
</gene>
<sequence length="473" mass="52840">MSSKRNQLFSSADLIAVETTAQGLAALRGHVVVWRQDLIDGIIASLIKEELSAQRSHPFLAAVYDVLRGHARGRLADGTSLPPLVRNIQQLLQQNGLEPRTKARAIDFNLHLSLDLQKSHILHQLKLLGIPGYTVTGGSDWVSRQDLSYVWEQWTISWSQHYEASCIENAIYGSTLAEAAEAKLLELAAQIERDAAKAALLLLDSCLMGLRHLSELFYQKLLFLIRSDSQFLSLAEALGHILYLYCYDEVLGTTHQDEIGNLLVETFQRGLWLLESLGQMQGNDQQLLQGIKVLLETLERCERSLDLNRNAFIDVFRRLNADVTQAPLVRGAACGVLWTLETSPTQQVLLDLRSCSQANQIGDFLTGLFYLAREVVQRHPDLLLSIDELVSSFDDNTFLEALPALHLAFTYFTPREKHKIASTLIKAWGEDGCETESLAELEVSVEVAAQVLAFETKLFAAVKRYGLRGGDKQ</sequence>
<evidence type="ECO:0000313" key="2">
    <source>
        <dbReference type="Proteomes" id="UP000029738"/>
    </source>
</evidence>
<dbReference type="AlphaFoldDB" id="A0A8S9T0N6"/>
<keyword evidence="2" id="KW-1185">Reference proteome</keyword>
<reference evidence="1" key="2">
    <citation type="submission" date="2019-11" db="EMBL/GenBank/DDBJ databases">
        <title>Improved Assembly of Tolypothrix boutellei genome.</title>
        <authorList>
            <person name="Sarangi A.N."/>
            <person name="Mukherjee M."/>
            <person name="Ghosh S."/>
            <person name="Singh D."/>
            <person name="Das A."/>
            <person name="Kant S."/>
            <person name="Prusty A."/>
            <person name="Tripathy S."/>
        </authorList>
    </citation>
    <scope>NUCLEOTIDE SEQUENCE</scope>
    <source>
        <strain evidence="1">VB521301</strain>
    </source>
</reference>
<evidence type="ECO:0000313" key="1">
    <source>
        <dbReference type="EMBL" id="KAF3885656.1"/>
    </source>
</evidence>
<dbReference type="EMBL" id="JHEG04000001">
    <property type="protein sequence ID" value="KAF3885656.1"/>
    <property type="molecule type" value="Genomic_DNA"/>
</dbReference>
<protein>
    <submittedName>
        <fullName evidence="1">Uncharacterized protein</fullName>
    </submittedName>
</protein>
<dbReference type="RefSeq" id="WP_050046243.1">
    <property type="nucleotide sequence ID" value="NZ_JHEG04000001.1"/>
</dbReference>
<dbReference type="Proteomes" id="UP000029738">
    <property type="component" value="Unassembled WGS sequence"/>
</dbReference>
<proteinExistence type="predicted"/>
<dbReference type="InterPro" id="IPR043737">
    <property type="entry name" value="DUF5682"/>
</dbReference>
<name>A0A8S9T0N6_9CYAN</name>
<accession>A0A8S9T0N6</accession>